<name>A0A8J3MU77_9CHLR</name>
<dbReference type="CDD" id="cd06261">
    <property type="entry name" value="TM_PBP2"/>
    <property type="match status" value="1"/>
</dbReference>
<dbReference type="Pfam" id="PF00528">
    <property type="entry name" value="BPD_transp_1"/>
    <property type="match status" value="1"/>
</dbReference>
<reference evidence="9" key="1">
    <citation type="submission" date="2020-10" db="EMBL/GenBank/DDBJ databases">
        <title>Taxonomic study of unclassified bacteria belonging to the class Ktedonobacteria.</title>
        <authorList>
            <person name="Yabe S."/>
            <person name="Wang C.M."/>
            <person name="Zheng Y."/>
            <person name="Sakai Y."/>
            <person name="Cavaletti L."/>
            <person name="Monciardini P."/>
            <person name="Donadio S."/>
        </authorList>
    </citation>
    <scope>NUCLEOTIDE SEQUENCE</scope>
    <source>
        <strain evidence="9">SOSP1-1</strain>
    </source>
</reference>
<keyword evidence="4 7" id="KW-0812">Transmembrane</keyword>
<evidence type="ECO:0000313" key="9">
    <source>
        <dbReference type="EMBL" id="GHO49017.1"/>
    </source>
</evidence>
<evidence type="ECO:0000256" key="6">
    <source>
        <dbReference type="ARBA" id="ARBA00023136"/>
    </source>
</evidence>
<keyword evidence="3" id="KW-1003">Cell membrane</keyword>
<dbReference type="SUPFAM" id="SSF161098">
    <property type="entry name" value="MetI-like"/>
    <property type="match status" value="1"/>
</dbReference>
<keyword evidence="10" id="KW-1185">Reference proteome</keyword>
<keyword evidence="2 7" id="KW-0813">Transport</keyword>
<dbReference type="PANTHER" id="PTHR43744">
    <property type="entry name" value="ABC TRANSPORTER PERMEASE PROTEIN MG189-RELATED-RELATED"/>
    <property type="match status" value="1"/>
</dbReference>
<dbReference type="Proteomes" id="UP000612362">
    <property type="component" value="Unassembled WGS sequence"/>
</dbReference>
<dbReference type="GO" id="GO:0055085">
    <property type="term" value="P:transmembrane transport"/>
    <property type="evidence" value="ECO:0007669"/>
    <property type="project" value="InterPro"/>
</dbReference>
<comment type="similarity">
    <text evidence="7">Belongs to the binding-protein-dependent transport system permease family.</text>
</comment>
<feature type="transmembrane region" description="Helical" evidence="7">
    <location>
        <begin position="29"/>
        <end position="53"/>
    </location>
</feature>
<dbReference type="GO" id="GO:0005886">
    <property type="term" value="C:plasma membrane"/>
    <property type="evidence" value="ECO:0007669"/>
    <property type="project" value="UniProtKB-SubCell"/>
</dbReference>
<evidence type="ECO:0000256" key="1">
    <source>
        <dbReference type="ARBA" id="ARBA00004651"/>
    </source>
</evidence>
<comment type="subcellular location">
    <subcellularLocation>
        <location evidence="1 7">Cell membrane</location>
        <topology evidence="1 7">Multi-pass membrane protein</topology>
    </subcellularLocation>
</comment>
<feature type="transmembrane region" description="Helical" evidence="7">
    <location>
        <begin position="241"/>
        <end position="258"/>
    </location>
</feature>
<feature type="transmembrane region" description="Helical" evidence="7">
    <location>
        <begin position="270"/>
        <end position="287"/>
    </location>
</feature>
<feature type="domain" description="ABC transmembrane type-1" evidence="8">
    <location>
        <begin position="89"/>
        <end position="283"/>
    </location>
</feature>
<accession>A0A8J3MU77</accession>
<sequence length="301" mass="34107">MSLSIGKTNEVTPAPKKGVMPAKLAGNTLWYIVVIGLSIAMLFPLLWMITIALKSNNDIYKIPPEFWPKEFHLENFLLGAQSINFGQLFLNTATISIVNTLGSVMSSMLVGYGLSRIRFPGRKLWFYLFVGSMMLPGIVGLIPLFHLYSDIGWYDTWFPLIAPAFFGNPFYIFLARQYYMSIPTSLDEAARIDGASHWTIFTRIMVPLTRPVWITMIIMSFTASWNDYLNPLVYLYTDSKWTLSLGMATFAGSFAGVATTKWNYYMASNLLYMLPPLIIFFIAQRYFMQGLGSLGNSAREK</sequence>
<evidence type="ECO:0000259" key="8">
    <source>
        <dbReference type="PROSITE" id="PS50928"/>
    </source>
</evidence>
<feature type="transmembrane region" description="Helical" evidence="7">
    <location>
        <begin position="200"/>
        <end position="221"/>
    </location>
</feature>
<dbReference type="Gene3D" id="1.10.3720.10">
    <property type="entry name" value="MetI-like"/>
    <property type="match status" value="1"/>
</dbReference>
<evidence type="ECO:0000313" key="10">
    <source>
        <dbReference type="Proteomes" id="UP000612362"/>
    </source>
</evidence>
<organism evidence="9 10">
    <name type="scientific">Ktedonospora formicarum</name>
    <dbReference type="NCBI Taxonomy" id="2778364"/>
    <lineage>
        <taxon>Bacteria</taxon>
        <taxon>Bacillati</taxon>
        <taxon>Chloroflexota</taxon>
        <taxon>Ktedonobacteria</taxon>
        <taxon>Ktedonobacterales</taxon>
        <taxon>Ktedonobacteraceae</taxon>
        <taxon>Ktedonospora</taxon>
    </lineage>
</organism>
<comment type="caution">
    <text evidence="9">The sequence shown here is derived from an EMBL/GenBank/DDBJ whole genome shotgun (WGS) entry which is preliminary data.</text>
</comment>
<feature type="transmembrane region" description="Helical" evidence="7">
    <location>
        <begin position="124"/>
        <end position="145"/>
    </location>
</feature>
<evidence type="ECO:0000256" key="4">
    <source>
        <dbReference type="ARBA" id="ARBA00022692"/>
    </source>
</evidence>
<dbReference type="EMBL" id="BNJF01000004">
    <property type="protein sequence ID" value="GHO49017.1"/>
    <property type="molecule type" value="Genomic_DNA"/>
</dbReference>
<dbReference type="PANTHER" id="PTHR43744:SF8">
    <property type="entry name" value="SN-GLYCEROL-3-PHOSPHATE TRANSPORT SYSTEM PERMEASE PROTEIN UGPE"/>
    <property type="match status" value="1"/>
</dbReference>
<dbReference type="AlphaFoldDB" id="A0A8J3MU77"/>
<keyword evidence="5 7" id="KW-1133">Transmembrane helix</keyword>
<dbReference type="InterPro" id="IPR035906">
    <property type="entry name" value="MetI-like_sf"/>
</dbReference>
<dbReference type="RefSeq" id="WP_220198139.1">
    <property type="nucleotide sequence ID" value="NZ_BNJF01000004.1"/>
</dbReference>
<feature type="transmembrane region" description="Helical" evidence="7">
    <location>
        <begin position="157"/>
        <end position="179"/>
    </location>
</feature>
<feature type="transmembrane region" description="Helical" evidence="7">
    <location>
        <begin position="88"/>
        <end position="112"/>
    </location>
</feature>
<gene>
    <name evidence="9" type="ORF">KSX_71800</name>
</gene>
<evidence type="ECO:0000256" key="3">
    <source>
        <dbReference type="ARBA" id="ARBA00022475"/>
    </source>
</evidence>
<keyword evidence="6 7" id="KW-0472">Membrane</keyword>
<evidence type="ECO:0000256" key="2">
    <source>
        <dbReference type="ARBA" id="ARBA00022448"/>
    </source>
</evidence>
<evidence type="ECO:0000256" key="7">
    <source>
        <dbReference type="RuleBase" id="RU363032"/>
    </source>
</evidence>
<dbReference type="InterPro" id="IPR000515">
    <property type="entry name" value="MetI-like"/>
</dbReference>
<dbReference type="PROSITE" id="PS50928">
    <property type="entry name" value="ABC_TM1"/>
    <property type="match status" value="1"/>
</dbReference>
<protein>
    <submittedName>
        <fullName evidence="9">Sugar ABC transporter permease</fullName>
    </submittedName>
</protein>
<proteinExistence type="inferred from homology"/>
<evidence type="ECO:0000256" key="5">
    <source>
        <dbReference type="ARBA" id="ARBA00022989"/>
    </source>
</evidence>